<feature type="compositionally biased region" description="Basic and acidic residues" evidence="1">
    <location>
        <begin position="1"/>
        <end position="11"/>
    </location>
</feature>
<dbReference type="EMBL" id="FOVR01000003">
    <property type="protein sequence ID" value="SFO14242.1"/>
    <property type="molecule type" value="Genomic_DNA"/>
</dbReference>
<organism evidence="2 3">
    <name type="scientific">Cohaesibacter marisflavi</name>
    <dbReference type="NCBI Taxonomy" id="655353"/>
    <lineage>
        <taxon>Bacteria</taxon>
        <taxon>Pseudomonadati</taxon>
        <taxon>Pseudomonadota</taxon>
        <taxon>Alphaproteobacteria</taxon>
        <taxon>Hyphomicrobiales</taxon>
        <taxon>Cohaesibacteraceae</taxon>
    </lineage>
</organism>
<dbReference type="InterPro" id="IPR027417">
    <property type="entry name" value="P-loop_NTPase"/>
</dbReference>
<name>A0A1I5ERV0_9HYPH</name>
<evidence type="ECO:0000313" key="3">
    <source>
        <dbReference type="Proteomes" id="UP000199236"/>
    </source>
</evidence>
<evidence type="ECO:0000256" key="1">
    <source>
        <dbReference type="SAM" id="MobiDB-lite"/>
    </source>
</evidence>
<dbReference type="STRING" id="655353.SAMN04488056_103318"/>
<dbReference type="AlphaFoldDB" id="A0A1I5ERV0"/>
<dbReference type="OrthoDB" id="9810277at2"/>
<protein>
    <submittedName>
        <fullName evidence="2">Aminoglycoside phosphotransferase family enzyme</fullName>
    </submittedName>
</protein>
<reference evidence="2 3" key="1">
    <citation type="submission" date="2016-10" db="EMBL/GenBank/DDBJ databases">
        <authorList>
            <person name="de Groot N.N."/>
        </authorList>
    </citation>
    <scope>NUCLEOTIDE SEQUENCE [LARGE SCALE GENOMIC DNA]</scope>
    <source>
        <strain evidence="2 3">CGMCC 1.9157</strain>
    </source>
</reference>
<evidence type="ECO:0000313" key="2">
    <source>
        <dbReference type="EMBL" id="SFO14242.1"/>
    </source>
</evidence>
<feature type="region of interest" description="Disordered" evidence="1">
    <location>
        <begin position="1"/>
        <end position="21"/>
    </location>
</feature>
<keyword evidence="2" id="KW-0808">Transferase</keyword>
<proteinExistence type="predicted"/>
<sequence>MGIERSQDRRPASVGRGPEPEGAIGKAAALVKDRYQSIQDRVVAFLGDPHSYGLDEPVERLETPQFLFFMAGPFCYKLLRRNALGRSEPFSLAQRHSLAAREVLLGRSYAPELYLDLIPIRERGTTLTMQLPLADAMTNSAEPISHGDESAIVDWVIVLRRYDFSKRYDHFAEIYQPNFSECRELARLVPQGQTFEHSSAHVQSWLMLMDEMFDDLEPVVRKLAKKSRKTTLRACFNRAQDQLDRMKEAIYRRAERGLFAQIHGNLRLRNVVKLSDGLRMVNPKVNGSKSLMRDHIGDPFYDLATLIGELWSRGFSRQANWVFSHYCNRLFDSHALEGLQVLDLYIFLQALADAKTIKATVNARSTSDDPSIPSALLRGGTEESVLQGHMKTARDSLLHDEARLIAINGASQSDRSNLARMLAPITGRMPGALYLSAEQECLALYEVDSKDRLPQSALRDSVWDLVYRRMMEKARLALTAGYSVILEGPFDQPIHSEQLADLTEDMGISESFVALSLLKCRQEDLRRREALSAFLPHREGHALFATPATGNKQTQGQLKGREPIRWIELDATKPVSDQVSLALCHINAAWTPTERKTLH</sequence>
<dbReference type="Proteomes" id="UP000199236">
    <property type="component" value="Unassembled WGS sequence"/>
</dbReference>
<accession>A0A1I5ERV0</accession>
<dbReference type="GO" id="GO:0016740">
    <property type="term" value="F:transferase activity"/>
    <property type="evidence" value="ECO:0007669"/>
    <property type="project" value="UniProtKB-KW"/>
</dbReference>
<gene>
    <name evidence="2" type="ORF">SAMN04488056_103318</name>
</gene>
<dbReference type="RefSeq" id="WP_090071006.1">
    <property type="nucleotide sequence ID" value="NZ_FOVR01000003.1"/>
</dbReference>
<dbReference type="Gene3D" id="3.40.50.300">
    <property type="entry name" value="P-loop containing nucleotide triphosphate hydrolases"/>
    <property type="match status" value="1"/>
</dbReference>
<keyword evidence="3" id="KW-1185">Reference proteome</keyword>